<dbReference type="STRING" id="1429867.A0A0G4PSF6"/>
<keyword evidence="4 7" id="KW-1133">Transmembrane helix</keyword>
<evidence type="ECO:0000256" key="6">
    <source>
        <dbReference type="SAM" id="MobiDB-lite"/>
    </source>
</evidence>
<evidence type="ECO:0000256" key="7">
    <source>
        <dbReference type="SAM" id="Phobius"/>
    </source>
</evidence>
<feature type="transmembrane region" description="Helical" evidence="7">
    <location>
        <begin position="124"/>
        <end position="150"/>
    </location>
</feature>
<evidence type="ECO:0000256" key="5">
    <source>
        <dbReference type="ARBA" id="ARBA00023136"/>
    </source>
</evidence>
<evidence type="ECO:0000256" key="4">
    <source>
        <dbReference type="ARBA" id="ARBA00022989"/>
    </source>
</evidence>
<evidence type="ECO:0000256" key="2">
    <source>
        <dbReference type="ARBA" id="ARBA00007322"/>
    </source>
</evidence>
<dbReference type="Proteomes" id="UP000053732">
    <property type="component" value="Unassembled WGS sequence"/>
</dbReference>
<dbReference type="EMBL" id="HG793165">
    <property type="protein sequence ID" value="CRL29056.1"/>
    <property type="molecule type" value="Genomic_DNA"/>
</dbReference>
<comment type="similarity">
    <text evidence="2">Belongs to the PER33/POM33 family.</text>
</comment>
<organism evidence="8 9">
    <name type="scientific">Penicillium camemberti (strain FM 013)</name>
    <dbReference type="NCBI Taxonomy" id="1429867"/>
    <lineage>
        <taxon>Eukaryota</taxon>
        <taxon>Fungi</taxon>
        <taxon>Dikarya</taxon>
        <taxon>Ascomycota</taxon>
        <taxon>Pezizomycotina</taxon>
        <taxon>Eurotiomycetes</taxon>
        <taxon>Eurotiomycetidae</taxon>
        <taxon>Eurotiales</taxon>
        <taxon>Aspergillaceae</taxon>
        <taxon>Penicillium</taxon>
    </lineage>
</organism>
<feature type="transmembrane region" description="Helical" evidence="7">
    <location>
        <begin position="292"/>
        <end position="317"/>
    </location>
</feature>
<evidence type="ECO:0000256" key="1">
    <source>
        <dbReference type="ARBA" id="ARBA00004141"/>
    </source>
</evidence>
<feature type="region of interest" description="Disordered" evidence="6">
    <location>
        <begin position="28"/>
        <end position="67"/>
    </location>
</feature>
<dbReference type="GO" id="GO:0005783">
    <property type="term" value="C:endoplasmic reticulum"/>
    <property type="evidence" value="ECO:0007669"/>
    <property type="project" value="TreeGrafter"/>
</dbReference>
<keyword evidence="5 7" id="KW-0472">Membrane</keyword>
<sequence>MIDQKQKLKKYMKIEVKKVYIDVDKKLHHPEYPTSPWQKAESGREKREAQCASTGVDSSPRSPQPPSYLSLSTISTFAFPSSRVFNSITYPLHCNPVQKVMAPPPSATLPLVERLKALAQTLQFAWFVGHVTLLLSVFRYSLSCIFFNYYSSSAQIAYRLTFISAAVTYGIVVYKGHFARGVQGSPLAIVMKLISDENVQYLGMALVWLYSRQLILALLPFSVYSVFHVATYSRMYLIPTLQPAAPATPTSPTSPSSKPAAKQSPLAETIGRFIKQYYDASMGVVATLEIALLFRLVLSAITFSKGSWVLLIVYLSFFRARYAQSSFVQQAVRQLTARADATISHQSTPPQVRQGWETLKGVVRQGYEATDIGRYISGPTAAKKPQ</sequence>
<reference evidence="8 9" key="1">
    <citation type="journal article" date="2014" name="Nat. Commun.">
        <title>Multiple recent horizontal transfers of a large genomic region in cheese making fungi.</title>
        <authorList>
            <person name="Cheeseman K."/>
            <person name="Ropars J."/>
            <person name="Renault P."/>
            <person name="Dupont J."/>
            <person name="Gouzy J."/>
            <person name="Branca A."/>
            <person name="Abraham A.L."/>
            <person name="Ceppi M."/>
            <person name="Conseiller E."/>
            <person name="Debuchy R."/>
            <person name="Malagnac F."/>
            <person name="Goarin A."/>
            <person name="Silar P."/>
            <person name="Lacoste S."/>
            <person name="Sallet E."/>
            <person name="Bensimon A."/>
            <person name="Giraud T."/>
            <person name="Brygoo Y."/>
        </authorList>
    </citation>
    <scope>NUCLEOTIDE SEQUENCE [LARGE SCALE GENOMIC DNA]</scope>
    <source>
        <strain evidence="9">FM 013</strain>
    </source>
</reference>
<dbReference type="PANTHER" id="PTHR12703">
    <property type="entry name" value="TRANSMEMBRANE PROTEIN 33"/>
    <property type="match status" value="1"/>
</dbReference>
<dbReference type="GO" id="GO:0071786">
    <property type="term" value="P:endoplasmic reticulum tubular network organization"/>
    <property type="evidence" value="ECO:0007669"/>
    <property type="project" value="TreeGrafter"/>
</dbReference>
<dbReference type="InterPro" id="IPR051645">
    <property type="entry name" value="PER33/POM33_regulator"/>
</dbReference>
<feature type="compositionally biased region" description="Polar residues" evidence="6">
    <location>
        <begin position="51"/>
        <end position="67"/>
    </location>
</feature>
<dbReference type="AlphaFoldDB" id="A0A0G4PSF6"/>
<accession>A0A0G4PSF6</accession>
<feature type="transmembrane region" description="Helical" evidence="7">
    <location>
        <begin position="201"/>
        <end position="227"/>
    </location>
</feature>
<dbReference type="PANTHER" id="PTHR12703:SF4">
    <property type="entry name" value="TRANSMEMBRANE PROTEIN 33"/>
    <property type="match status" value="1"/>
</dbReference>
<dbReference type="InterPro" id="IPR005344">
    <property type="entry name" value="TMEM33/Pom33"/>
</dbReference>
<evidence type="ECO:0000313" key="9">
    <source>
        <dbReference type="Proteomes" id="UP000053732"/>
    </source>
</evidence>
<proteinExistence type="inferred from homology"/>
<evidence type="ECO:0000256" key="3">
    <source>
        <dbReference type="ARBA" id="ARBA00022692"/>
    </source>
</evidence>
<protein>
    <submittedName>
        <fullName evidence="8">Str. FM013</fullName>
    </submittedName>
</protein>
<dbReference type="GO" id="GO:0061024">
    <property type="term" value="P:membrane organization"/>
    <property type="evidence" value="ECO:0007669"/>
    <property type="project" value="TreeGrafter"/>
</dbReference>
<keyword evidence="9" id="KW-1185">Reference proteome</keyword>
<dbReference type="GO" id="GO:0016020">
    <property type="term" value="C:membrane"/>
    <property type="evidence" value="ECO:0007669"/>
    <property type="project" value="UniProtKB-SubCell"/>
</dbReference>
<comment type="subcellular location">
    <subcellularLocation>
        <location evidence="1">Membrane</location>
        <topology evidence="1">Multi-pass membrane protein</topology>
    </subcellularLocation>
</comment>
<dbReference type="Pfam" id="PF03661">
    <property type="entry name" value="TMEM33_Pom33"/>
    <property type="match status" value="1"/>
</dbReference>
<gene>
    <name evidence="8" type="ORF">PCAMFM013_S032g000092</name>
</gene>
<name>A0A0G4PSF6_PENC3</name>
<evidence type="ECO:0000313" key="8">
    <source>
        <dbReference type="EMBL" id="CRL29056.1"/>
    </source>
</evidence>
<feature type="transmembrane region" description="Helical" evidence="7">
    <location>
        <begin position="156"/>
        <end position="174"/>
    </location>
</feature>
<keyword evidence="3 7" id="KW-0812">Transmembrane</keyword>